<evidence type="ECO:0000313" key="3">
    <source>
        <dbReference type="Proteomes" id="UP000240908"/>
    </source>
</evidence>
<reference evidence="3" key="1">
    <citation type="journal article" date="2018" name="Genome Announc.">
        <title>First complete genome sequence of Yersinia massiliensis.</title>
        <authorList>
            <person name="Thomas M.C."/>
            <person name="Arling V."/>
            <person name="Goji N."/>
            <person name="Janzen T.W."/>
            <person name="Duceppe M.-O."/>
            <person name="Mathews A."/>
            <person name="Carrillo C."/>
            <person name="Amoako K."/>
        </authorList>
    </citation>
    <scope>NUCLEOTIDE SEQUENCE [LARGE SCALE GENOMIC DNA]</scope>
    <source>
        <strain evidence="3">GTA</strain>
    </source>
</reference>
<dbReference type="Proteomes" id="UP000240908">
    <property type="component" value="Chromosome"/>
</dbReference>
<keyword evidence="1" id="KW-0732">Signal</keyword>
<evidence type="ECO:0000313" key="2">
    <source>
        <dbReference type="EMBL" id="AVX36814.1"/>
    </source>
</evidence>
<proteinExistence type="predicted"/>
<feature type="chain" id="PRO_5046294348" description="Lipoprotein" evidence="1">
    <location>
        <begin position="28"/>
        <end position="68"/>
    </location>
</feature>
<organism evidence="2 3">
    <name type="scientific">Yersinia massiliensis</name>
    <dbReference type="NCBI Taxonomy" id="419257"/>
    <lineage>
        <taxon>Bacteria</taxon>
        <taxon>Pseudomonadati</taxon>
        <taxon>Pseudomonadota</taxon>
        <taxon>Gammaproteobacteria</taxon>
        <taxon>Enterobacterales</taxon>
        <taxon>Yersiniaceae</taxon>
        <taxon>Yersinia</taxon>
    </lineage>
</organism>
<accession>A0ABM6UPZ4</accession>
<feature type="signal peptide" evidence="1">
    <location>
        <begin position="1"/>
        <end position="27"/>
    </location>
</feature>
<gene>
    <name evidence="2" type="ORF">DA391_03555</name>
</gene>
<evidence type="ECO:0000256" key="1">
    <source>
        <dbReference type="SAM" id="SignalP"/>
    </source>
</evidence>
<protein>
    <recommendedName>
        <fullName evidence="4">Lipoprotein</fullName>
    </recommendedName>
</protein>
<keyword evidence="3" id="KW-1185">Reference proteome</keyword>
<evidence type="ECO:0008006" key="4">
    <source>
        <dbReference type="Google" id="ProtNLM"/>
    </source>
</evidence>
<dbReference type="EMBL" id="CP028487">
    <property type="protein sequence ID" value="AVX36814.1"/>
    <property type="molecule type" value="Genomic_DNA"/>
</dbReference>
<sequence>MKPTMRSLCLVAIILLGGCLSKSEVGAHPLWSAKNADFALLMSFSFPESIETAAYWPPTAWVSSIKGR</sequence>
<name>A0ABM6UPZ4_9GAMM</name>
<dbReference type="PROSITE" id="PS51257">
    <property type="entry name" value="PROKAR_LIPOPROTEIN"/>
    <property type="match status" value="1"/>
</dbReference>